<dbReference type="Proteomes" id="UP000000305">
    <property type="component" value="Unassembled WGS sequence"/>
</dbReference>
<dbReference type="KEGG" id="dpx:DAPPUDRAFT_274895"/>
<dbReference type="InParanoid" id="E9I4W7"/>
<accession>E9I4W7</accession>
<dbReference type="HOGENOM" id="CLU_2471351_0_0_1"/>
<gene>
    <name evidence="1" type="ORF">DAPPUDRAFT_274895</name>
</gene>
<evidence type="ECO:0000313" key="2">
    <source>
        <dbReference type="Proteomes" id="UP000000305"/>
    </source>
</evidence>
<keyword evidence="2" id="KW-1185">Reference proteome</keyword>
<dbReference type="EMBL" id="GL735233">
    <property type="protein sequence ID" value="EFX60963.1"/>
    <property type="molecule type" value="Genomic_DNA"/>
</dbReference>
<reference evidence="1 2" key="1">
    <citation type="journal article" date="2011" name="Science">
        <title>The ecoresponsive genome of Daphnia pulex.</title>
        <authorList>
            <person name="Colbourne J.K."/>
            <person name="Pfrender M.E."/>
            <person name="Gilbert D."/>
            <person name="Thomas W.K."/>
            <person name="Tucker A."/>
            <person name="Oakley T.H."/>
            <person name="Tokishita S."/>
            <person name="Aerts A."/>
            <person name="Arnold G.J."/>
            <person name="Basu M.K."/>
            <person name="Bauer D.J."/>
            <person name="Caceres C.E."/>
            <person name="Carmel L."/>
            <person name="Casola C."/>
            <person name="Choi J.H."/>
            <person name="Detter J.C."/>
            <person name="Dong Q."/>
            <person name="Dusheyko S."/>
            <person name="Eads B.D."/>
            <person name="Frohlich T."/>
            <person name="Geiler-Samerotte K.A."/>
            <person name="Gerlach D."/>
            <person name="Hatcher P."/>
            <person name="Jogdeo S."/>
            <person name="Krijgsveld J."/>
            <person name="Kriventseva E.V."/>
            <person name="Kultz D."/>
            <person name="Laforsch C."/>
            <person name="Lindquist E."/>
            <person name="Lopez J."/>
            <person name="Manak J.R."/>
            <person name="Muller J."/>
            <person name="Pangilinan J."/>
            <person name="Patwardhan R.P."/>
            <person name="Pitluck S."/>
            <person name="Pritham E.J."/>
            <person name="Rechtsteiner A."/>
            <person name="Rho M."/>
            <person name="Rogozin I.B."/>
            <person name="Sakarya O."/>
            <person name="Salamov A."/>
            <person name="Schaack S."/>
            <person name="Shapiro H."/>
            <person name="Shiga Y."/>
            <person name="Skalitzky C."/>
            <person name="Smith Z."/>
            <person name="Souvorov A."/>
            <person name="Sung W."/>
            <person name="Tang Z."/>
            <person name="Tsuchiya D."/>
            <person name="Tu H."/>
            <person name="Vos H."/>
            <person name="Wang M."/>
            <person name="Wolf Y.I."/>
            <person name="Yamagata H."/>
            <person name="Yamada T."/>
            <person name="Ye Y."/>
            <person name="Shaw J.R."/>
            <person name="Andrews J."/>
            <person name="Crease T.J."/>
            <person name="Tang H."/>
            <person name="Lucas S.M."/>
            <person name="Robertson H.M."/>
            <person name="Bork P."/>
            <person name="Koonin E.V."/>
            <person name="Zdobnov E.M."/>
            <person name="Grigoriev I.V."/>
            <person name="Lynch M."/>
            <person name="Boore J.L."/>
        </authorList>
    </citation>
    <scope>NUCLEOTIDE SEQUENCE [LARGE SCALE GENOMIC DNA]</scope>
</reference>
<dbReference type="OrthoDB" id="5334309at2759"/>
<organism evidence="1 2">
    <name type="scientific">Daphnia pulex</name>
    <name type="common">Water flea</name>
    <dbReference type="NCBI Taxonomy" id="6669"/>
    <lineage>
        <taxon>Eukaryota</taxon>
        <taxon>Metazoa</taxon>
        <taxon>Ecdysozoa</taxon>
        <taxon>Arthropoda</taxon>
        <taxon>Crustacea</taxon>
        <taxon>Branchiopoda</taxon>
        <taxon>Diplostraca</taxon>
        <taxon>Cladocera</taxon>
        <taxon>Anomopoda</taxon>
        <taxon>Daphniidae</taxon>
        <taxon>Daphnia</taxon>
    </lineage>
</organism>
<evidence type="ECO:0000313" key="1">
    <source>
        <dbReference type="EMBL" id="EFX60963.1"/>
    </source>
</evidence>
<proteinExistence type="predicted"/>
<protein>
    <submittedName>
        <fullName evidence="1">Uncharacterized protein</fullName>
    </submittedName>
</protein>
<dbReference type="AlphaFoldDB" id="E9I4W7"/>
<sequence>MDCTDVEEGYQVRYTPLVPGDYFIAVKMAQRISIYLLTGRPVFNPYHNRWGLLASEVIECEIFLCGFNDYHWGDWAKSVPAKSSDEVA</sequence>
<name>E9I4W7_DAPPU</name>